<dbReference type="SMART" id="SM00822">
    <property type="entry name" value="PKS_KR"/>
    <property type="match status" value="1"/>
</dbReference>
<dbReference type="InterPro" id="IPR020904">
    <property type="entry name" value="Sc_DH/Rdtase_CS"/>
</dbReference>
<dbReference type="AlphaFoldDB" id="A0A848KRU6"/>
<accession>A0A848KRU6</accession>
<dbReference type="InterPro" id="IPR057326">
    <property type="entry name" value="KR_dom"/>
</dbReference>
<dbReference type="EMBL" id="JABBNB010000006">
    <property type="protein sequence ID" value="NMO00982.1"/>
    <property type="molecule type" value="Genomic_DNA"/>
</dbReference>
<keyword evidence="5" id="KW-1185">Reference proteome</keyword>
<organism evidence="4 5">
    <name type="scientific">Gordonia asplenii</name>
    <dbReference type="NCBI Taxonomy" id="2725283"/>
    <lineage>
        <taxon>Bacteria</taxon>
        <taxon>Bacillati</taxon>
        <taxon>Actinomycetota</taxon>
        <taxon>Actinomycetes</taxon>
        <taxon>Mycobacteriales</taxon>
        <taxon>Gordoniaceae</taxon>
        <taxon>Gordonia</taxon>
    </lineage>
</organism>
<dbReference type="PANTHER" id="PTHR42760">
    <property type="entry name" value="SHORT-CHAIN DEHYDROGENASES/REDUCTASES FAMILY MEMBER"/>
    <property type="match status" value="1"/>
</dbReference>
<evidence type="ECO:0000256" key="1">
    <source>
        <dbReference type="ARBA" id="ARBA00006484"/>
    </source>
</evidence>
<feature type="domain" description="Ketoreductase" evidence="3">
    <location>
        <begin position="13"/>
        <end position="185"/>
    </location>
</feature>
<comment type="similarity">
    <text evidence="1">Belongs to the short-chain dehydrogenases/reductases (SDR) family.</text>
</comment>
<gene>
    <name evidence="4" type="ORF">HH308_07110</name>
</gene>
<reference evidence="4 5" key="1">
    <citation type="submission" date="2020-04" db="EMBL/GenBank/DDBJ databases">
        <title>Gordonia sp. nov. TBRC 11910.</title>
        <authorList>
            <person name="Suriyachadkun C."/>
        </authorList>
    </citation>
    <scope>NUCLEOTIDE SEQUENCE [LARGE SCALE GENOMIC DNA]</scope>
    <source>
        <strain evidence="4 5">TBRC 11910</strain>
    </source>
</reference>
<dbReference type="Pfam" id="PF13561">
    <property type="entry name" value="adh_short_C2"/>
    <property type="match status" value="1"/>
</dbReference>
<protein>
    <submittedName>
        <fullName evidence="4">SDR family oxidoreductase</fullName>
    </submittedName>
</protein>
<dbReference type="PANTHER" id="PTHR42760:SF115">
    <property type="entry name" value="3-OXOACYL-[ACYL-CARRIER-PROTEIN] REDUCTASE FABG"/>
    <property type="match status" value="1"/>
</dbReference>
<evidence type="ECO:0000313" key="4">
    <source>
        <dbReference type="EMBL" id="NMO00982.1"/>
    </source>
</evidence>
<comment type="caution">
    <text evidence="4">The sequence shown here is derived from an EMBL/GenBank/DDBJ whole genome shotgun (WGS) entry which is preliminary data.</text>
</comment>
<dbReference type="SUPFAM" id="SSF51735">
    <property type="entry name" value="NAD(P)-binding Rossmann-fold domains"/>
    <property type="match status" value="1"/>
</dbReference>
<dbReference type="InterPro" id="IPR002347">
    <property type="entry name" value="SDR_fam"/>
</dbReference>
<evidence type="ECO:0000313" key="5">
    <source>
        <dbReference type="Proteomes" id="UP000550729"/>
    </source>
</evidence>
<dbReference type="PROSITE" id="PS00061">
    <property type="entry name" value="ADH_SHORT"/>
    <property type="match status" value="1"/>
</dbReference>
<evidence type="ECO:0000256" key="2">
    <source>
        <dbReference type="ARBA" id="ARBA00023002"/>
    </source>
</evidence>
<dbReference type="FunFam" id="3.40.50.720:FF:000084">
    <property type="entry name" value="Short-chain dehydrogenase reductase"/>
    <property type="match status" value="1"/>
</dbReference>
<evidence type="ECO:0000259" key="3">
    <source>
        <dbReference type="SMART" id="SM00822"/>
    </source>
</evidence>
<dbReference type="GO" id="GO:0016616">
    <property type="term" value="F:oxidoreductase activity, acting on the CH-OH group of donors, NAD or NADP as acceptor"/>
    <property type="evidence" value="ECO:0007669"/>
    <property type="project" value="UniProtKB-ARBA"/>
</dbReference>
<dbReference type="InterPro" id="IPR036291">
    <property type="entry name" value="NAD(P)-bd_dom_sf"/>
</dbReference>
<sequence>MGGRATVTALAGTRALITGAAGGIGSATARAFVDAGARVVVSDVDAGIADVGHELDCPALTVDLTDRPAVDGLLDAATRALGGAPTAIVHTAGVLFDGRIGDVGDDDWDRLLAVNLTATMAILRAADRVLSGPGSITVVSSNAAATPRIGLGAYGASKAAVTALVRSVGLELAPRAIRCNVISPGSTDTPMLRGMWSAESSVDSSSIDQAAAAVIAGSPDQFRLGIPLGRLATADDIAGTAVFLASDAARHITMHDLRVDGGATLDQ</sequence>
<dbReference type="PRINTS" id="PR00081">
    <property type="entry name" value="GDHRDH"/>
</dbReference>
<keyword evidence="2" id="KW-0560">Oxidoreductase</keyword>
<dbReference type="Proteomes" id="UP000550729">
    <property type="component" value="Unassembled WGS sequence"/>
</dbReference>
<dbReference type="Gene3D" id="3.40.50.720">
    <property type="entry name" value="NAD(P)-binding Rossmann-like Domain"/>
    <property type="match status" value="1"/>
</dbReference>
<name>A0A848KRU6_9ACTN</name>
<proteinExistence type="inferred from homology"/>